<keyword evidence="5" id="KW-1185">Reference proteome</keyword>
<dbReference type="PRINTS" id="PR01346">
    <property type="entry name" value="HELNAPAPROT"/>
</dbReference>
<dbReference type="InterPro" id="IPR012347">
    <property type="entry name" value="Ferritin-like"/>
</dbReference>
<dbReference type="SUPFAM" id="SSF47240">
    <property type="entry name" value="Ferritin-like"/>
    <property type="match status" value="1"/>
</dbReference>
<evidence type="ECO:0000313" key="4">
    <source>
        <dbReference type="EMBL" id="TNU74803.1"/>
    </source>
</evidence>
<dbReference type="RefSeq" id="WP_139986645.1">
    <property type="nucleotide sequence ID" value="NZ_VENP01000021.1"/>
</dbReference>
<dbReference type="InterPro" id="IPR008331">
    <property type="entry name" value="Ferritin_DPS_dom"/>
</dbReference>
<dbReference type="CDD" id="cd01043">
    <property type="entry name" value="DPS"/>
    <property type="match status" value="1"/>
</dbReference>
<dbReference type="AlphaFoldDB" id="A0A5C5BBA8"/>
<dbReference type="Pfam" id="PF00210">
    <property type="entry name" value="Ferritin"/>
    <property type="match status" value="1"/>
</dbReference>
<gene>
    <name evidence="4" type="ORF">FH969_07185</name>
</gene>
<name>A0A5C5BBA8_9MICO</name>
<evidence type="ECO:0000256" key="1">
    <source>
        <dbReference type="ARBA" id="ARBA00009497"/>
    </source>
</evidence>
<dbReference type="PIRSF" id="PIRSF005900">
    <property type="entry name" value="Dps"/>
    <property type="match status" value="1"/>
</dbReference>
<dbReference type="PANTHER" id="PTHR42932:SF2">
    <property type="entry name" value="DNA PROTECTION DURING STARVATION PROTEIN 1"/>
    <property type="match status" value="1"/>
</dbReference>
<dbReference type="OrthoDB" id="9797687at2"/>
<feature type="domain" description="Ferritin/DPS" evidence="3">
    <location>
        <begin position="11"/>
        <end position="143"/>
    </location>
</feature>
<proteinExistence type="inferred from homology"/>
<accession>A0A5C5BBA8</accession>
<comment type="similarity">
    <text evidence="1 2">Belongs to the Dps family.</text>
</comment>
<comment type="caution">
    <text evidence="4">The sequence shown here is derived from an EMBL/GenBank/DDBJ whole genome shotgun (WGS) entry which is preliminary data.</text>
</comment>
<dbReference type="InterPro" id="IPR002177">
    <property type="entry name" value="DPS_DNA-bd"/>
</dbReference>
<organism evidence="4 5">
    <name type="scientific">Miniimonas arenae</name>
    <dbReference type="NCBI Taxonomy" id="676201"/>
    <lineage>
        <taxon>Bacteria</taxon>
        <taxon>Bacillati</taxon>
        <taxon>Actinomycetota</taxon>
        <taxon>Actinomycetes</taxon>
        <taxon>Micrococcales</taxon>
        <taxon>Beutenbergiaceae</taxon>
        <taxon>Miniimonas</taxon>
    </lineage>
</organism>
<dbReference type="InterPro" id="IPR009078">
    <property type="entry name" value="Ferritin-like_SF"/>
</dbReference>
<dbReference type="PANTHER" id="PTHR42932">
    <property type="entry name" value="GENERAL STRESS PROTEIN 20U"/>
    <property type="match status" value="1"/>
</dbReference>
<sequence>MSTPEIVTSSLQQALVDLIDLSLQAKQAHWNVCGPQFRSVHLQLDDVVADVRTWSDDVAERLVAIGGTPDGRAATVAAESAVEQYESGAVASDKVIQQFAERLSATAERIKEELPELEVDLPSQDLLIGVAFGLEKHAWMFRASH</sequence>
<dbReference type="GO" id="GO:0016722">
    <property type="term" value="F:oxidoreductase activity, acting on metal ions"/>
    <property type="evidence" value="ECO:0007669"/>
    <property type="project" value="InterPro"/>
</dbReference>
<evidence type="ECO:0000256" key="2">
    <source>
        <dbReference type="RuleBase" id="RU003875"/>
    </source>
</evidence>
<protein>
    <submittedName>
        <fullName evidence="4">DNA starvation/stationary phase protection protein</fullName>
    </submittedName>
</protein>
<dbReference type="InterPro" id="IPR023188">
    <property type="entry name" value="DPS_DNA-bd_CS"/>
</dbReference>
<dbReference type="Gene3D" id="1.20.1260.10">
    <property type="match status" value="1"/>
</dbReference>
<reference evidence="4 5" key="1">
    <citation type="submission" date="2019-06" db="EMBL/GenBank/DDBJ databases">
        <title>Draft genome sequence of Miniimonas arenae KCTC 19750T isolated from sea sand.</title>
        <authorList>
            <person name="Park S.-J."/>
        </authorList>
    </citation>
    <scope>NUCLEOTIDE SEQUENCE [LARGE SCALE GENOMIC DNA]</scope>
    <source>
        <strain evidence="4 5">KCTC 19750</strain>
    </source>
</reference>
<evidence type="ECO:0000259" key="3">
    <source>
        <dbReference type="Pfam" id="PF00210"/>
    </source>
</evidence>
<evidence type="ECO:0000313" key="5">
    <source>
        <dbReference type="Proteomes" id="UP000313849"/>
    </source>
</evidence>
<dbReference type="EMBL" id="VENP01000021">
    <property type="protein sequence ID" value="TNU74803.1"/>
    <property type="molecule type" value="Genomic_DNA"/>
</dbReference>
<dbReference type="Proteomes" id="UP000313849">
    <property type="component" value="Unassembled WGS sequence"/>
</dbReference>
<dbReference type="GO" id="GO:0008199">
    <property type="term" value="F:ferric iron binding"/>
    <property type="evidence" value="ECO:0007669"/>
    <property type="project" value="InterPro"/>
</dbReference>
<dbReference type="PROSITE" id="PS00818">
    <property type="entry name" value="DPS_1"/>
    <property type="match status" value="1"/>
</dbReference>